<evidence type="ECO:0000256" key="2">
    <source>
        <dbReference type="SAM" id="MobiDB-lite"/>
    </source>
</evidence>
<feature type="region of interest" description="Disordered" evidence="2">
    <location>
        <begin position="227"/>
        <end position="256"/>
    </location>
</feature>
<keyword evidence="3" id="KW-0732">Signal</keyword>
<dbReference type="Gene3D" id="3.10.310.50">
    <property type="match status" value="1"/>
</dbReference>
<feature type="domain" description="TPM" evidence="4">
    <location>
        <begin position="61"/>
        <end position="176"/>
    </location>
</feature>
<evidence type="ECO:0000256" key="3">
    <source>
        <dbReference type="SAM" id="SignalP"/>
    </source>
</evidence>
<dbReference type="EMBL" id="CP029159">
    <property type="protein sequence ID" value="QKM67677.1"/>
    <property type="molecule type" value="Genomic_DNA"/>
</dbReference>
<organism evidence="5 6">
    <name type="scientific">Streptomyces tsukubensis (strain DSM 42081 / NBRC 108919 / NRRL 18488 / 9993)</name>
    <dbReference type="NCBI Taxonomy" id="1114943"/>
    <lineage>
        <taxon>Bacteria</taxon>
        <taxon>Bacillati</taxon>
        <taxon>Actinomycetota</taxon>
        <taxon>Actinomycetes</taxon>
        <taxon>Kitasatosporales</taxon>
        <taxon>Streptomycetaceae</taxon>
        <taxon>Streptomyces</taxon>
    </lineage>
</organism>
<accession>A0A7G3UBB0</accession>
<feature type="coiled-coil region" evidence="1">
    <location>
        <begin position="441"/>
        <end position="468"/>
    </location>
</feature>
<dbReference type="AlphaFoldDB" id="A0A7G3UBB0"/>
<evidence type="ECO:0000256" key="1">
    <source>
        <dbReference type="SAM" id="Coils"/>
    </source>
</evidence>
<feature type="region of interest" description="Disordered" evidence="2">
    <location>
        <begin position="26"/>
        <end position="53"/>
    </location>
</feature>
<keyword evidence="6" id="KW-1185">Reference proteome</keyword>
<feature type="chain" id="PRO_5029021107" evidence="3">
    <location>
        <begin position="29"/>
        <end position="735"/>
    </location>
</feature>
<dbReference type="InterPro" id="IPR007621">
    <property type="entry name" value="TPM_dom"/>
</dbReference>
<dbReference type="Proteomes" id="UP000005940">
    <property type="component" value="Chromosome"/>
</dbReference>
<dbReference type="Pfam" id="PF04536">
    <property type="entry name" value="TPM_phosphatase"/>
    <property type="match status" value="1"/>
</dbReference>
<keyword evidence="1" id="KW-0175">Coiled coil</keyword>
<evidence type="ECO:0000259" key="4">
    <source>
        <dbReference type="Pfam" id="PF04536"/>
    </source>
</evidence>
<evidence type="ECO:0000313" key="6">
    <source>
        <dbReference type="Proteomes" id="UP000005940"/>
    </source>
</evidence>
<proteinExistence type="predicted"/>
<evidence type="ECO:0000313" key="5">
    <source>
        <dbReference type="EMBL" id="QKM67677.1"/>
    </source>
</evidence>
<feature type="compositionally biased region" description="Low complexity" evidence="2">
    <location>
        <begin position="26"/>
        <end position="42"/>
    </location>
</feature>
<feature type="signal peptide" evidence="3">
    <location>
        <begin position="1"/>
        <end position="28"/>
    </location>
</feature>
<reference evidence="5 6" key="1">
    <citation type="journal article" date="2012" name="J. Bacteriol.">
        <title>Draft genome of Streptomyces tsukubaensis NRRL 18488, the producer of the clinically important immunosuppressant tacrolimus (FK506).</title>
        <authorList>
            <person name="Barreiro C."/>
            <person name="Prieto C."/>
            <person name="Sola-Landa A."/>
            <person name="Solera E."/>
            <person name="Martinez-Castro M."/>
            <person name="Perez-Redondo R."/>
            <person name="Garcia-Estrada C."/>
            <person name="Aparicio J.F."/>
            <person name="Fernandez-Martinez L.T."/>
            <person name="Santos-Aberturas J."/>
            <person name="Salehi-Najafabadi Z."/>
            <person name="Rodriguez-Garcia A."/>
            <person name="Tauch A."/>
            <person name="Martin J.F."/>
        </authorList>
    </citation>
    <scope>NUCLEOTIDE SEQUENCE [LARGE SCALE GENOMIC DNA]</scope>
    <source>
        <strain evidence="6">DSM 42081 / NBRC 108919 / NRRL 18488 / 9993</strain>
    </source>
</reference>
<name>A0A7G3UBB0_STRT9</name>
<protein>
    <submittedName>
        <fullName evidence="5">Fibrillarin</fullName>
    </submittedName>
</protein>
<dbReference type="RefSeq" id="WP_130584926.1">
    <property type="nucleotide sequence ID" value="NZ_CP029159.1"/>
</dbReference>
<sequence>MRIPAGLALSVLLAAAWASPPLVPSATAAPHPAAPRAAAGPALPAPPAEDPVTLARDGQITDRVGALGDRRAEVVRALDRLYAAERVQLFVVYVRDFSGRTAQEWADATARRNGLGTDDLLLAVATHDRQYAYWAAAASPLTDARLAEVARTAIVPPLREHDWAGAAVGAADGYAAALAGRPVPTPTIAPGDPDPGTAPAGTGAGDLVLPVGVAIAVGGAAAYAAARRRRRTATRTTPQGGRAGWSSGPDTAAGPTTAELDARARQLLVETDDALRTSQEELGFATAQFGEAAAEPFAAAVAYARSELTAAFRIRQQLDDAHPEDEATRRRMLEEILSRCTDADRRLDSESEDFDRLRDLERNAPEALRTAEERFAELNGRLLSTDAALSVMRERYAPSASAPVAGDAAAAGDRLVFAKTAVDRARTALTAGENATAAVQIRAAEGALAQADRLIEAVDRRARELAEAVGALPGALTETDSDLAEAQGVLDGTAPGESAAGLRGRTARARSVAAEVRHEMETGHYDPIDALRRVEEADAALDEALAGARADEDSARRARSLLGQATLGARAAVEAAADYITTHRGAVGSPARTRLAEAQRRLTLSAQLAAEVPGTGGGEGTGQADAPAALAEAQRADALAREAQRLAEEDVRGFGNPFGAGGVSGAGSAGGGLGGAVLGGILLGGLFGGGRSGGLGSGGGFGGGFGSGGFGGGYEGRPGSFGGGGTRGRMGGGRF</sequence>
<gene>
    <name evidence="5" type="ORF">STSU_011395</name>
</gene>